<dbReference type="Proteomes" id="UP000054776">
    <property type="component" value="Unassembled WGS sequence"/>
</dbReference>
<evidence type="ECO:0000313" key="2">
    <source>
        <dbReference type="Proteomes" id="UP000054776"/>
    </source>
</evidence>
<sequence>MKALTSSAYVLSQQYIFYMAKNVDPKFTVKICQHLFALYDWQPLISTKTATAATSKTTATTTTTTSTTILLQPIFRGIGDEVDLEAIKRKKQSRAKNDDVRMYYYIAVAVLQQTVRPQVATVRTTKRYKL</sequence>
<gene>
    <name evidence="1" type="ORF">T01_4781</name>
</gene>
<dbReference type="AlphaFoldDB" id="A0A0V1AYP1"/>
<name>A0A0V1AYP1_TRISP</name>
<dbReference type="InParanoid" id="A0A0V1AYP1"/>
<organism evidence="1 2">
    <name type="scientific">Trichinella spiralis</name>
    <name type="common">Trichina worm</name>
    <dbReference type="NCBI Taxonomy" id="6334"/>
    <lineage>
        <taxon>Eukaryota</taxon>
        <taxon>Metazoa</taxon>
        <taxon>Ecdysozoa</taxon>
        <taxon>Nematoda</taxon>
        <taxon>Enoplea</taxon>
        <taxon>Dorylaimia</taxon>
        <taxon>Trichinellida</taxon>
        <taxon>Trichinellidae</taxon>
        <taxon>Trichinella</taxon>
    </lineage>
</organism>
<evidence type="ECO:0000313" key="1">
    <source>
        <dbReference type="EMBL" id="KRY29789.1"/>
    </source>
</evidence>
<protein>
    <submittedName>
        <fullName evidence="1">Uncharacterized protein</fullName>
    </submittedName>
</protein>
<accession>A0A0V1AYP1</accession>
<reference evidence="1 2" key="1">
    <citation type="submission" date="2015-01" db="EMBL/GenBank/DDBJ databases">
        <title>Evolution of Trichinella species and genotypes.</title>
        <authorList>
            <person name="Korhonen P.K."/>
            <person name="Edoardo P."/>
            <person name="Giuseppe L.R."/>
            <person name="Gasser R.B."/>
        </authorList>
    </citation>
    <scope>NUCLEOTIDE SEQUENCE [LARGE SCALE GENOMIC DNA]</scope>
    <source>
        <strain evidence="1">ISS3</strain>
    </source>
</reference>
<comment type="caution">
    <text evidence="1">The sequence shown here is derived from an EMBL/GenBank/DDBJ whole genome shotgun (WGS) entry which is preliminary data.</text>
</comment>
<dbReference type="EMBL" id="JYDH01000160">
    <property type="protein sequence ID" value="KRY29789.1"/>
    <property type="molecule type" value="Genomic_DNA"/>
</dbReference>
<keyword evidence="2" id="KW-1185">Reference proteome</keyword>
<proteinExistence type="predicted"/>